<keyword evidence="1" id="KW-0175">Coiled coil</keyword>
<reference evidence="4 5" key="1">
    <citation type="journal article" date="2018" name="Syst. Appl. Microbiol.">
        <title>Pseudomonas silesiensis sp. nov. strain A3T isolated from a biological pesticide sewage treatment plant and analysis of the complete genome sequence.</title>
        <authorList>
            <person name="Kaminski M.A."/>
            <person name="Furmanczyk E.M."/>
            <person name="Sobczak A."/>
            <person name="Dziembowski A."/>
            <person name="Lipinski L."/>
        </authorList>
    </citation>
    <scope>NUCLEOTIDE SEQUENCE [LARGE SCALE GENOMIC DNA]</scope>
    <source>
        <strain evidence="4 5">A3</strain>
    </source>
</reference>
<dbReference type="RefSeq" id="WP_064677945.1">
    <property type="nucleotide sequence ID" value="NZ_CP014870.1"/>
</dbReference>
<proteinExistence type="predicted"/>
<evidence type="ECO:0000313" key="4">
    <source>
        <dbReference type="EMBL" id="ANJ56430.1"/>
    </source>
</evidence>
<dbReference type="OrthoDB" id="7003488at2"/>
<feature type="region of interest" description="Disordered" evidence="2">
    <location>
        <begin position="813"/>
        <end position="836"/>
    </location>
</feature>
<keyword evidence="5" id="KW-1185">Reference proteome</keyword>
<feature type="coiled-coil region" evidence="1">
    <location>
        <begin position="1398"/>
        <end position="1425"/>
    </location>
</feature>
<accession>A0A191YU81</accession>
<dbReference type="Pfam" id="PF20178">
    <property type="entry name" value="ToxA_N"/>
    <property type="match status" value="1"/>
</dbReference>
<name>A0A191YU81_9PSED</name>
<evidence type="ECO:0000313" key="5">
    <source>
        <dbReference type="Proteomes" id="UP000078354"/>
    </source>
</evidence>
<evidence type="ECO:0000256" key="1">
    <source>
        <dbReference type="SAM" id="Coils"/>
    </source>
</evidence>
<protein>
    <recommendedName>
        <fullName evidence="3">Dermonecrotic toxin N-terminal domain-containing protein</fullName>
    </recommendedName>
</protein>
<evidence type="ECO:0000256" key="2">
    <source>
        <dbReference type="SAM" id="MobiDB-lite"/>
    </source>
</evidence>
<dbReference type="EMBL" id="CP014870">
    <property type="protein sequence ID" value="ANJ56430.1"/>
    <property type="molecule type" value="Genomic_DNA"/>
</dbReference>
<dbReference type="InterPro" id="IPR046673">
    <property type="entry name" value="ToxA_N"/>
</dbReference>
<feature type="coiled-coil region" evidence="1">
    <location>
        <begin position="973"/>
        <end position="1000"/>
    </location>
</feature>
<organism evidence="4 5">
    <name type="scientific">Pseudomonas silesiensis</name>
    <dbReference type="NCBI Taxonomy" id="1853130"/>
    <lineage>
        <taxon>Bacteria</taxon>
        <taxon>Pseudomonadati</taxon>
        <taxon>Pseudomonadota</taxon>
        <taxon>Gammaproteobacteria</taxon>
        <taxon>Pseudomonadales</taxon>
        <taxon>Pseudomonadaceae</taxon>
        <taxon>Pseudomonas</taxon>
    </lineage>
</organism>
<dbReference type="KEGG" id="psil:PMA3_15265"/>
<dbReference type="Proteomes" id="UP000078354">
    <property type="component" value="Chromosome"/>
</dbReference>
<evidence type="ECO:0000259" key="3">
    <source>
        <dbReference type="Pfam" id="PF20178"/>
    </source>
</evidence>
<feature type="domain" description="Dermonecrotic toxin N-terminal" evidence="3">
    <location>
        <begin position="379"/>
        <end position="612"/>
    </location>
</feature>
<gene>
    <name evidence="4" type="ORF">PMA3_15265</name>
</gene>
<sequence length="1625" mass="182246">MPDPNTPALSTTLSQLPAQAIHERFAHRPALFSVVFNALRERILERYPTLEMDLRAVKLASPDPSGGWTFQLLSNVAVNHVLNPQLLDWRPQHDLPFYLTQKIPSRLKTKVPPYVIDMQVIAQIIDALPSTIHIYFQQALADYWSEIDAQGDSRWQWLGDFLNGQITAAAAARADLTQTQRDMLSLVAACPERLQRVSRSTPATYAYFIETTLTRDGEPARLLTPDLLLVRDKQVLLCGVAGAIEAFDSIDAFDEAWGTRMQSRFQFDSIRFKRNEPDGNVFEQQAGLILNQQLEDLETLSYQGHSERALERRLEQLTDPSVLFSSVPAASTALLQKVNNHLPEWLKQADARDRFAYHRHLQDMALVLKQNQGRSFNEGIENIHDFSRVALRKQMQIDHAGHDPDDVVLDFAVAAGYPGGAGIIEHVRMSLTELALKNLAGKPKGTLALSSKSGKALPSWLNEDYLLGSAGLIQRVDIGTTYPQKINNLLLSDTADARRRETLFTRELKVRLPMLALEYKIRKQYGVSAKGYRYVAALMGETPSDRIADDQKITLRPLALSRKPGAVPDQVNNIFIIEARDTSVGPHLLYRPLYPEPLREYPTRQALLDAIATPGELQDSVLTWLTDKVRPIYDHGGIQEPHIRHFLNGDEFGFYEKPAPATLAVDEGAEEWLNAQANNTLLNQLFSSTARALVDLADRDSVSNSESRWAILMEGAWLLFNTLLLPLVQGPAMLAGWFLVLVSSLEQDLAGLDSDDPTTREQALIDLLLNTAMILLHASTPSNRTRQPLADPASQDRELHLADWRHVENALSHPHSTPVVRQGSTALPGTPPSDGHTTLDFGRSIASPTASTRLLDALLAVNVPWPETLPFAQASGPFKGLYRIADTWHASVGGLLFQVGVEPGFAEVYLVDPKRPLHPGFKLASDGQGHWRLDRGAKLDGGMPRDRVGAWQVKHNKALKALQKQFNNLMAPLDQLAATARSAEAELTAARKDLARQTKKLRQLWLLLPKAIEELRQVFLQRHDLARTSTAQARLALDTKLAQYRQANEPFIEALQALADKAAELSEADRTDPRPGAERSDAIQSIYDYWATVFDTLSQKFIGSFDSEQGENRIEIGKRCETELPQHITTAYNEYINSNKTSFELLIEMIEPAEKIETLLQQADPALQVLLLKEKPTDKYISPALLKQAMLVFLNELVMDRGHVPEPAELPFADELTDSGTRRSIFAHSEMRTTTGYSTAEKIDVLKNVLERYERLENAVSSLTEMGSGFVREEYRTLFLEHLNDARSSLETQLADEILIDEGFAPKPRPEKPTKVKTANKKVIKTSKGSLVGDLRTGQTGATGSFVDIKDPITGKTVATFEEDTSEGLWKVVTGESSSQAPSPEVPPVPVVPSARSLKKIKAQAQEILDDRDRIERRIRFQQKQLRDPRRLEGLQPWEWDHMLTTPATKLESLAREIQSDHATNSDALQLAEHYLGDAESMKKQAREFCSEGYLLQRPRASNIKYLLEHKFVIIDLVKTRFPLKAGDFLTEYAVHDKSKIKDGKLDNDKALWYAHFHYASVDAPISPPAYAHLKIQAERKYTQRELFEKNKNNARAIIDLKKEEIPLALAEELFLRVKKKPEAH</sequence>